<protein>
    <submittedName>
        <fullName evidence="1">Uncharacterized protein</fullName>
    </submittedName>
</protein>
<dbReference type="EMBL" id="AZHX01002006">
    <property type="protein sequence ID" value="ETW97839.1"/>
    <property type="molecule type" value="Genomic_DNA"/>
</dbReference>
<evidence type="ECO:0000313" key="2">
    <source>
        <dbReference type="Proteomes" id="UP000019140"/>
    </source>
</evidence>
<gene>
    <name evidence="1" type="ORF">ETSY2_43805</name>
</gene>
<evidence type="ECO:0000313" key="1">
    <source>
        <dbReference type="EMBL" id="ETW97839.1"/>
    </source>
</evidence>
<name>W4LIW7_9BACT</name>
<proteinExistence type="predicted"/>
<sequence length="60" mass="7009">MNIPDYRACDLPMRDDRSESHWQAWKEICSPGAQFTAEERSAMVRETAGINRFHERKALV</sequence>
<comment type="caution">
    <text evidence="1">The sequence shown here is derived from an EMBL/GenBank/DDBJ whole genome shotgun (WGS) entry which is preliminary data.</text>
</comment>
<dbReference type="AlphaFoldDB" id="W4LIW7"/>
<accession>W4LIW7</accession>
<organism evidence="1 2">
    <name type="scientific">Candidatus Entotheonella gemina</name>
    <dbReference type="NCBI Taxonomy" id="1429439"/>
    <lineage>
        <taxon>Bacteria</taxon>
        <taxon>Pseudomonadati</taxon>
        <taxon>Nitrospinota/Tectimicrobiota group</taxon>
        <taxon>Candidatus Tectimicrobiota</taxon>
        <taxon>Candidatus Entotheonellia</taxon>
        <taxon>Candidatus Entotheonellales</taxon>
        <taxon>Candidatus Entotheonellaceae</taxon>
        <taxon>Candidatus Entotheonella</taxon>
    </lineage>
</organism>
<keyword evidence="2" id="KW-1185">Reference proteome</keyword>
<reference evidence="1 2" key="1">
    <citation type="journal article" date="2014" name="Nature">
        <title>An environmental bacterial taxon with a large and distinct metabolic repertoire.</title>
        <authorList>
            <person name="Wilson M.C."/>
            <person name="Mori T."/>
            <person name="Ruckert C."/>
            <person name="Uria A.R."/>
            <person name="Helf M.J."/>
            <person name="Takada K."/>
            <person name="Gernert C."/>
            <person name="Steffens U.A."/>
            <person name="Heycke N."/>
            <person name="Schmitt S."/>
            <person name="Rinke C."/>
            <person name="Helfrich E.J."/>
            <person name="Brachmann A.O."/>
            <person name="Gurgui C."/>
            <person name="Wakimoto T."/>
            <person name="Kracht M."/>
            <person name="Crusemann M."/>
            <person name="Hentschel U."/>
            <person name="Abe I."/>
            <person name="Matsunaga S."/>
            <person name="Kalinowski J."/>
            <person name="Takeyama H."/>
            <person name="Piel J."/>
        </authorList>
    </citation>
    <scope>NUCLEOTIDE SEQUENCE [LARGE SCALE GENOMIC DNA]</scope>
    <source>
        <strain evidence="2">TSY2</strain>
    </source>
</reference>
<dbReference type="HOGENOM" id="CLU_2932659_0_0_7"/>
<dbReference type="Proteomes" id="UP000019140">
    <property type="component" value="Unassembled WGS sequence"/>
</dbReference>